<reference evidence="1" key="2">
    <citation type="journal article" date="2020" name="Nat. Commun.">
        <title>Large-scale genome sequencing of mycorrhizal fungi provides insights into the early evolution of symbiotic traits.</title>
        <authorList>
            <person name="Miyauchi S."/>
            <person name="Kiss E."/>
            <person name="Kuo A."/>
            <person name="Drula E."/>
            <person name="Kohler A."/>
            <person name="Sanchez-Garcia M."/>
            <person name="Morin E."/>
            <person name="Andreopoulos B."/>
            <person name="Barry K.W."/>
            <person name="Bonito G."/>
            <person name="Buee M."/>
            <person name="Carver A."/>
            <person name="Chen C."/>
            <person name="Cichocki N."/>
            <person name="Clum A."/>
            <person name="Culley D."/>
            <person name="Crous P.W."/>
            <person name="Fauchery L."/>
            <person name="Girlanda M."/>
            <person name="Hayes R.D."/>
            <person name="Keri Z."/>
            <person name="LaButti K."/>
            <person name="Lipzen A."/>
            <person name="Lombard V."/>
            <person name="Magnuson J."/>
            <person name="Maillard F."/>
            <person name="Murat C."/>
            <person name="Nolan M."/>
            <person name="Ohm R.A."/>
            <person name="Pangilinan J."/>
            <person name="Pereira M.F."/>
            <person name="Perotto S."/>
            <person name="Peter M."/>
            <person name="Pfister S."/>
            <person name="Riley R."/>
            <person name="Sitrit Y."/>
            <person name="Stielow J.B."/>
            <person name="Szollosi G."/>
            <person name="Zifcakova L."/>
            <person name="Stursova M."/>
            <person name="Spatafora J.W."/>
            <person name="Tedersoo L."/>
            <person name="Vaario L.M."/>
            <person name="Yamada A."/>
            <person name="Yan M."/>
            <person name="Wang P."/>
            <person name="Xu J."/>
            <person name="Bruns T."/>
            <person name="Baldrian P."/>
            <person name="Vilgalys R."/>
            <person name="Dunand C."/>
            <person name="Henrissat B."/>
            <person name="Grigoriev I.V."/>
            <person name="Hibbett D."/>
            <person name="Nagy L.G."/>
            <person name="Martin F.M."/>
        </authorList>
    </citation>
    <scope>NUCLEOTIDE SEQUENCE</scope>
    <source>
        <strain evidence="1">BED1</strain>
    </source>
</reference>
<reference evidence="1" key="1">
    <citation type="submission" date="2019-10" db="EMBL/GenBank/DDBJ databases">
        <authorList>
            <consortium name="DOE Joint Genome Institute"/>
            <person name="Kuo A."/>
            <person name="Miyauchi S."/>
            <person name="Kiss E."/>
            <person name="Drula E."/>
            <person name="Kohler A."/>
            <person name="Sanchez-Garcia M."/>
            <person name="Andreopoulos B."/>
            <person name="Barry K.W."/>
            <person name="Bonito G."/>
            <person name="Buee M."/>
            <person name="Carver A."/>
            <person name="Chen C."/>
            <person name="Cichocki N."/>
            <person name="Clum A."/>
            <person name="Culley D."/>
            <person name="Crous P.W."/>
            <person name="Fauchery L."/>
            <person name="Girlanda M."/>
            <person name="Hayes R."/>
            <person name="Keri Z."/>
            <person name="LaButti K."/>
            <person name="Lipzen A."/>
            <person name="Lombard V."/>
            <person name="Magnuson J."/>
            <person name="Maillard F."/>
            <person name="Morin E."/>
            <person name="Murat C."/>
            <person name="Nolan M."/>
            <person name="Ohm R."/>
            <person name="Pangilinan J."/>
            <person name="Pereira M."/>
            <person name="Perotto S."/>
            <person name="Peter M."/>
            <person name="Riley R."/>
            <person name="Sitrit Y."/>
            <person name="Stielow B."/>
            <person name="Szollosi G."/>
            <person name="Zifcakova L."/>
            <person name="Stursova M."/>
            <person name="Spatafora J.W."/>
            <person name="Tedersoo L."/>
            <person name="Vaario L.-M."/>
            <person name="Yamada A."/>
            <person name="Yan M."/>
            <person name="Wang P."/>
            <person name="Xu J."/>
            <person name="Bruns T."/>
            <person name="Baldrian P."/>
            <person name="Vilgalys R."/>
            <person name="Henrissat B."/>
            <person name="Grigoriev I.V."/>
            <person name="Hibbett D."/>
            <person name="Nagy L.G."/>
            <person name="Martin F.M."/>
        </authorList>
    </citation>
    <scope>NUCLEOTIDE SEQUENCE</scope>
    <source>
        <strain evidence="1">BED1</strain>
    </source>
</reference>
<sequence>MRHDHERSVRAYAYRIDTLLRGPVAAGSLRGRPAFPLFLLSWYVTNVETARMDRSVNMDHKALGYERTKPDSSSTCGDRGFNGVRCDEETWADCQDLPSSLINATVDQNQVALENERSDTVERLGPAKNLPWIETSRDPLNPLVFTSFLVERYCLTYCLD</sequence>
<name>A0AAD4G7W8_BOLED</name>
<gene>
    <name evidence="1" type="ORF">L210DRAFT_954086</name>
</gene>
<keyword evidence="2" id="KW-1185">Reference proteome</keyword>
<dbReference type="EMBL" id="WHUW01000095">
    <property type="protein sequence ID" value="KAF8425405.1"/>
    <property type="molecule type" value="Genomic_DNA"/>
</dbReference>
<dbReference type="Proteomes" id="UP001194468">
    <property type="component" value="Unassembled WGS sequence"/>
</dbReference>
<protein>
    <submittedName>
        <fullName evidence="1">Uncharacterized protein</fullName>
    </submittedName>
</protein>
<evidence type="ECO:0000313" key="2">
    <source>
        <dbReference type="Proteomes" id="UP001194468"/>
    </source>
</evidence>
<accession>A0AAD4G7W8</accession>
<comment type="caution">
    <text evidence="1">The sequence shown here is derived from an EMBL/GenBank/DDBJ whole genome shotgun (WGS) entry which is preliminary data.</text>
</comment>
<proteinExistence type="predicted"/>
<dbReference type="AlphaFoldDB" id="A0AAD4G7W8"/>
<evidence type="ECO:0000313" key="1">
    <source>
        <dbReference type="EMBL" id="KAF8425405.1"/>
    </source>
</evidence>
<organism evidence="1 2">
    <name type="scientific">Boletus edulis BED1</name>
    <dbReference type="NCBI Taxonomy" id="1328754"/>
    <lineage>
        <taxon>Eukaryota</taxon>
        <taxon>Fungi</taxon>
        <taxon>Dikarya</taxon>
        <taxon>Basidiomycota</taxon>
        <taxon>Agaricomycotina</taxon>
        <taxon>Agaricomycetes</taxon>
        <taxon>Agaricomycetidae</taxon>
        <taxon>Boletales</taxon>
        <taxon>Boletineae</taxon>
        <taxon>Boletaceae</taxon>
        <taxon>Boletoideae</taxon>
        <taxon>Boletus</taxon>
    </lineage>
</organism>